<reference evidence="5" key="3">
    <citation type="submission" date="2025-09" db="UniProtKB">
        <authorList>
            <consortium name="Ensembl"/>
        </authorList>
    </citation>
    <scope>IDENTIFICATION</scope>
</reference>
<keyword evidence="6" id="KW-1185">Reference proteome</keyword>
<dbReference type="Pfam" id="PF00048">
    <property type="entry name" value="IL8"/>
    <property type="match status" value="1"/>
</dbReference>
<dbReference type="GO" id="GO:0048020">
    <property type="term" value="F:CCR chemokine receptor binding"/>
    <property type="evidence" value="ECO:0007669"/>
    <property type="project" value="TreeGrafter"/>
</dbReference>
<dbReference type="HOGENOM" id="CLU_141716_4_2_1"/>
<dbReference type="PANTHER" id="PTHR12015:SF103">
    <property type="entry name" value="C-C MOTIF CHEMOKINE 4-RELATED"/>
    <property type="match status" value="1"/>
</dbReference>
<feature type="domain" description="Chemokine interleukin-8-like" evidence="4">
    <location>
        <begin position="21"/>
        <end position="71"/>
    </location>
</feature>
<dbReference type="InParanoid" id="G1MYM5"/>
<dbReference type="AlphaFoldDB" id="G1MYM5"/>
<dbReference type="InterPro" id="IPR039809">
    <property type="entry name" value="Chemokine_b/g/d"/>
</dbReference>
<dbReference type="GO" id="GO:0061844">
    <property type="term" value="P:antimicrobial humoral immune response mediated by antimicrobial peptide"/>
    <property type="evidence" value="ECO:0007669"/>
    <property type="project" value="TreeGrafter"/>
</dbReference>
<dbReference type="SMART" id="SM00199">
    <property type="entry name" value="SCY"/>
    <property type="match status" value="1"/>
</dbReference>
<proteinExistence type="predicted"/>
<evidence type="ECO:0000313" key="6">
    <source>
        <dbReference type="Proteomes" id="UP000001645"/>
    </source>
</evidence>
<reference evidence="5 6" key="1">
    <citation type="journal article" date="2010" name="PLoS Biol.">
        <title>Multi-platform next-generation sequencing of the domestic turkey (Meleagris gallopavo): genome assembly and analysis.</title>
        <authorList>
            <person name="Dalloul R.A."/>
            <person name="Long J.A."/>
            <person name="Zimin A.V."/>
            <person name="Aslam L."/>
            <person name="Beal K."/>
            <person name="Blomberg L.A."/>
            <person name="Bouffard P."/>
            <person name="Burt D.W."/>
            <person name="Crasta O."/>
            <person name="Crooijmans R.P."/>
            <person name="Cooper K."/>
            <person name="Coulombe R.A."/>
            <person name="De S."/>
            <person name="Delany M.E."/>
            <person name="Dodgson J.B."/>
            <person name="Dong J.J."/>
            <person name="Evans C."/>
            <person name="Frederickson K.M."/>
            <person name="Flicek P."/>
            <person name="Florea L."/>
            <person name="Folkerts O."/>
            <person name="Groenen M.A."/>
            <person name="Harkins T.T."/>
            <person name="Herrero J."/>
            <person name="Hoffmann S."/>
            <person name="Megens H.J."/>
            <person name="Jiang A."/>
            <person name="de Jong P."/>
            <person name="Kaiser P."/>
            <person name="Kim H."/>
            <person name="Kim K.W."/>
            <person name="Kim S."/>
            <person name="Langenberger D."/>
            <person name="Lee M.K."/>
            <person name="Lee T."/>
            <person name="Mane S."/>
            <person name="Marcais G."/>
            <person name="Marz M."/>
            <person name="McElroy A.P."/>
            <person name="Modise T."/>
            <person name="Nefedov M."/>
            <person name="Notredame C."/>
            <person name="Paton I.R."/>
            <person name="Payne W.S."/>
            <person name="Pertea G."/>
            <person name="Prickett D."/>
            <person name="Puiu D."/>
            <person name="Qioa D."/>
            <person name="Raineri E."/>
            <person name="Ruffier M."/>
            <person name="Salzberg S.L."/>
            <person name="Schatz M.C."/>
            <person name="Scheuring C."/>
            <person name="Schmidt C.J."/>
            <person name="Schroeder S."/>
            <person name="Searle S.M."/>
            <person name="Smith E.J."/>
            <person name="Smith J."/>
            <person name="Sonstegard T.S."/>
            <person name="Stadler P.F."/>
            <person name="Tafer H."/>
            <person name="Tu Z.J."/>
            <person name="Van Tassell C.P."/>
            <person name="Vilella A.J."/>
            <person name="Williams K.P."/>
            <person name="Yorke J.A."/>
            <person name="Zhang L."/>
            <person name="Zhang H.B."/>
            <person name="Zhang X."/>
            <person name="Zhang Y."/>
            <person name="Reed K.M."/>
        </authorList>
    </citation>
    <scope>NUCLEOTIDE SEQUENCE [LARGE SCALE GENOMIC DNA]</scope>
</reference>
<organism evidence="5 6">
    <name type="scientific">Meleagris gallopavo</name>
    <name type="common">Wild turkey</name>
    <dbReference type="NCBI Taxonomy" id="9103"/>
    <lineage>
        <taxon>Eukaryota</taxon>
        <taxon>Metazoa</taxon>
        <taxon>Chordata</taxon>
        <taxon>Craniata</taxon>
        <taxon>Vertebrata</taxon>
        <taxon>Euteleostomi</taxon>
        <taxon>Archelosauria</taxon>
        <taxon>Archosauria</taxon>
        <taxon>Dinosauria</taxon>
        <taxon>Saurischia</taxon>
        <taxon>Theropoda</taxon>
        <taxon>Coelurosauria</taxon>
        <taxon>Aves</taxon>
        <taxon>Neognathae</taxon>
        <taxon>Galloanserae</taxon>
        <taxon>Galliformes</taxon>
        <taxon>Phasianidae</taxon>
        <taxon>Meleagridinae</taxon>
        <taxon>Meleagris</taxon>
    </lineage>
</organism>
<dbReference type="GO" id="GO:0005615">
    <property type="term" value="C:extracellular space"/>
    <property type="evidence" value="ECO:0007669"/>
    <property type="project" value="UniProtKB-KW"/>
</dbReference>
<evidence type="ECO:0000256" key="3">
    <source>
        <dbReference type="ARBA" id="ARBA00022729"/>
    </source>
</evidence>
<protein>
    <recommendedName>
        <fullName evidence="4">Chemokine interleukin-8-like domain-containing protein</fullName>
    </recommendedName>
</protein>
<dbReference type="InterPro" id="IPR001811">
    <property type="entry name" value="Chemokine_IL8-like_dom"/>
</dbReference>
<dbReference type="Proteomes" id="UP000001645">
    <property type="component" value="Chromosome 21"/>
</dbReference>
<dbReference type="Bgee" id="ENSMGAG00000004283">
    <property type="expression patterns" value="Expressed in spleen and 17 other cell types or tissues"/>
</dbReference>
<evidence type="ECO:0000256" key="1">
    <source>
        <dbReference type="ARBA" id="ARBA00022500"/>
    </source>
</evidence>
<dbReference type="Ensembl" id="ENSMGAT00000004775.3">
    <property type="protein sequence ID" value="ENSMGAP00000004063.3"/>
    <property type="gene ID" value="ENSMGAG00000004283.3"/>
</dbReference>
<dbReference type="CDD" id="cd00272">
    <property type="entry name" value="Chemokine_CC"/>
    <property type="match status" value="1"/>
</dbReference>
<dbReference type="GO" id="GO:0006954">
    <property type="term" value="P:inflammatory response"/>
    <property type="evidence" value="ECO:0007669"/>
    <property type="project" value="TreeGrafter"/>
</dbReference>
<dbReference type="SUPFAM" id="SSF54117">
    <property type="entry name" value="Interleukin 8-like chemokines"/>
    <property type="match status" value="1"/>
</dbReference>
<dbReference type="GO" id="GO:0048245">
    <property type="term" value="P:eosinophil chemotaxis"/>
    <property type="evidence" value="ECO:0007669"/>
    <property type="project" value="TreeGrafter"/>
</dbReference>
<dbReference type="GO" id="GO:0030335">
    <property type="term" value="P:positive regulation of cell migration"/>
    <property type="evidence" value="ECO:0007669"/>
    <property type="project" value="TreeGrafter"/>
</dbReference>
<evidence type="ECO:0000259" key="4">
    <source>
        <dbReference type="SMART" id="SM00199"/>
    </source>
</evidence>
<dbReference type="GeneTree" id="ENSGT01040000241757"/>
<evidence type="ECO:0000313" key="5">
    <source>
        <dbReference type="Ensembl" id="ENSMGAP00000004063.3"/>
    </source>
</evidence>
<keyword evidence="3" id="KW-0732">Signal</keyword>
<keyword evidence="1" id="KW-0145">Chemotaxis</keyword>
<dbReference type="GO" id="GO:0008009">
    <property type="term" value="F:chemokine activity"/>
    <property type="evidence" value="ECO:0007669"/>
    <property type="project" value="InterPro"/>
</dbReference>
<dbReference type="Gene3D" id="2.40.50.40">
    <property type="match status" value="1"/>
</dbReference>
<keyword evidence="2" id="KW-0202">Cytokine</keyword>
<dbReference type="PANTHER" id="PTHR12015">
    <property type="entry name" value="SMALL INDUCIBLE CYTOKINE A"/>
    <property type="match status" value="1"/>
</dbReference>
<sequence>SPPWDDGMPSLPQTAGRRWQGWLCSPPLHTGSAYITSSKCRLPAVILVTKKGKEVCANPKESWVQNYLELFQNEEN</sequence>
<dbReference type="GO" id="GO:0070098">
    <property type="term" value="P:chemokine-mediated signaling pathway"/>
    <property type="evidence" value="ECO:0007669"/>
    <property type="project" value="TreeGrafter"/>
</dbReference>
<evidence type="ECO:0000256" key="2">
    <source>
        <dbReference type="ARBA" id="ARBA00022514"/>
    </source>
</evidence>
<name>G1MYM5_MELGA</name>
<reference evidence="5" key="2">
    <citation type="submission" date="2025-08" db="UniProtKB">
        <authorList>
            <consortium name="Ensembl"/>
        </authorList>
    </citation>
    <scope>IDENTIFICATION</scope>
</reference>
<accession>G1MYM5</accession>
<dbReference type="InterPro" id="IPR036048">
    <property type="entry name" value="Interleukin_8-like_sf"/>
</dbReference>